<dbReference type="SUPFAM" id="SSF55166">
    <property type="entry name" value="Hedgehog/DD-peptidase"/>
    <property type="match status" value="1"/>
</dbReference>
<reference evidence="3" key="1">
    <citation type="submission" date="2020-03" db="EMBL/GenBank/DDBJ databases">
        <title>The deep terrestrial virosphere.</title>
        <authorList>
            <person name="Holmfeldt K."/>
            <person name="Nilsson E."/>
            <person name="Simone D."/>
            <person name="Lopez-Fernandez M."/>
            <person name="Wu X."/>
            <person name="de Brujin I."/>
            <person name="Lundin D."/>
            <person name="Andersson A."/>
            <person name="Bertilsson S."/>
            <person name="Dopson M."/>
        </authorList>
    </citation>
    <scope>NUCLEOTIDE SEQUENCE</scope>
    <source>
        <strain evidence="3">MM415A02155</strain>
        <strain evidence="2">MM415B01831</strain>
    </source>
</reference>
<gene>
    <name evidence="3" type="ORF">MM415A02155_0001</name>
    <name evidence="2" type="ORF">MM415B01831_0001</name>
</gene>
<dbReference type="Pfam" id="PF13539">
    <property type="entry name" value="Peptidase_M15_4"/>
    <property type="match status" value="1"/>
</dbReference>
<dbReference type="GO" id="GO:0008233">
    <property type="term" value="F:peptidase activity"/>
    <property type="evidence" value="ECO:0007669"/>
    <property type="project" value="InterPro"/>
</dbReference>
<dbReference type="Gene3D" id="3.30.1380.10">
    <property type="match status" value="1"/>
</dbReference>
<dbReference type="InterPro" id="IPR009045">
    <property type="entry name" value="Zn_M74/Hedgehog-like"/>
</dbReference>
<evidence type="ECO:0000313" key="2">
    <source>
        <dbReference type="EMBL" id="QJA56481.1"/>
    </source>
</evidence>
<dbReference type="AlphaFoldDB" id="A0A6M3JVF3"/>
<sequence>METLNEAVFSRFKALCTETDIPIALRHKQSRFVMMVALLVIKATQLGYELSFGDAWARTGHMKNSLHYIRLAIDLNLFKGGKYLADSDAHRELGEFWESIGGSWGGRFGDGNHYSLGHGGRR</sequence>
<feature type="domain" description="Peptidase M15C" evidence="1">
    <location>
        <begin position="61"/>
        <end position="115"/>
    </location>
</feature>
<name>A0A6M3JVF3_9ZZZZ</name>
<evidence type="ECO:0000313" key="3">
    <source>
        <dbReference type="EMBL" id="QJA73940.1"/>
    </source>
</evidence>
<protein>
    <submittedName>
        <fullName evidence="3">Putative peptidase</fullName>
    </submittedName>
</protein>
<organism evidence="3">
    <name type="scientific">viral metagenome</name>
    <dbReference type="NCBI Taxonomy" id="1070528"/>
    <lineage>
        <taxon>unclassified sequences</taxon>
        <taxon>metagenomes</taxon>
        <taxon>organismal metagenomes</taxon>
    </lineage>
</organism>
<dbReference type="InterPro" id="IPR039561">
    <property type="entry name" value="Peptidase_M15C"/>
</dbReference>
<dbReference type="EMBL" id="MT141222">
    <property type="protein sequence ID" value="QJA56481.1"/>
    <property type="molecule type" value="Genomic_DNA"/>
</dbReference>
<dbReference type="EMBL" id="MT142063">
    <property type="protein sequence ID" value="QJA73940.1"/>
    <property type="molecule type" value="Genomic_DNA"/>
</dbReference>
<accession>A0A6M3JVF3</accession>
<evidence type="ECO:0000259" key="1">
    <source>
        <dbReference type="Pfam" id="PF13539"/>
    </source>
</evidence>
<proteinExistence type="predicted"/>